<evidence type="ECO:0000259" key="4">
    <source>
        <dbReference type="Pfam" id="PF01551"/>
    </source>
</evidence>
<dbReference type="InterPro" id="IPR011055">
    <property type="entry name" value="Dup_hybrid_motif"/>
</dbReference>
<keyword evidence="1" id="KW-0175">Coiled coil</keyword>
<dbReference type="InterPro" id="IPR050570">
    <property type="entry name" value="Cell_wall_metabolism_enzyme"/>
</dbReference>
<feature type="coiled-coil region" evidence="1">
    <location>
        <begin position="59"/>
        <end position="104"/>
    </location>
</feature>
<feature type="transmembrane region" description="Helical" evidence="3">
    <location>
        <begin position="21"/>
        <end position="46"/>
    </location>
</feature>
<protein>
    <submittedName>
        <fullName evidence="5">M23 family metallopeptidase</fullName>
    </submittedName>
</protein>
<dbReference type="InterPro" id="IPR016047">
    <property type="entry name" value="M23ase_b-sheet_dom"/>
</dbReference>
<sequence>MKIIVVRHPHGKSRTFWLNGVRLAWVACLFSASLVTAGFVAGWHYMDINSTGSMSARELENWQKELAGQRKAVEKLRNESAVELDALSVQIAQLQGQLMRLDALGERLVTMADLTGDEFDFGTPPALGGPEDSQESGTAYQPPGFSDQIDELAARIDSKAEQLEVLESMLLGRSLQDDLYIAGRPIKKGWMSSPFGRRTDPFTGRPALHQGVDFAGKEGSDVIAVGSGVVTWSGERSGYGLLVEINHGNGYVTRYAHNKEILVKVGDIVSKGQTVSHMGSSGRSTGPHVHFEVLVNGRQVNPSRYVYRASR</sequence>
<gene>
    <name evidence="5" type="ORF">M3P05_03275</name>
</gene>
<accession>A0ABT0PEJ4</accession>
<dbReference type="Proteomes" id="UP001203338">
    <property type="component" value="Unassembled WGS sequence"/>
</dbReference>
<dbReference type="EMBL" id="JAMFLX010000003">
    <property type="protein sequence ID" value="MCL6268963.1"/>
    <property type="molecule type" value="Genomic_DNA"/>
</dbReference>
<evidence type="ECO:0000313" key="5">
    <source>
        <dbReference type="EMBL" id="MCL6268963.1"/>
    </source>
</evidence>
<keyword evidence="3" id="KW-0812">Transmembrane</keyword>
<dbReference type="Pfam" id="PF01551">
    <property type="entry name" value="Peptidase_M23"/>
    <property type="match status" value="1"/>
</dbReference>
<evidence type="ECO:0000256" key="1">
    <source>
        <dbReference type="SAM" id="Coils"/>
    </source>
</evidence>
<evidence type="ECO:0000313" key="6">
    <source>
        <dbReference type="Proteomes" id="UP001203338"/>
    </source>
</evidence>
<dbReference type="CDD" id="cd12797">
    <property type="entry name" value="M23_peptidase"/>
    <property type="match status" value="1"/>
</dbReference>
<keyword evidence="6" id="KW-1185">Reference proteome</keyword>
<organism evidence="5 6">
    <name type="scientific">Parendozoicomonas callyspongiae</name>
    <dbReference type="NCBI Taxonomy" id="2942213"/>
    <lineage>
        <taxon>Bacteria</taxon>
        <taxon>Pseudomonadati</taxon>
        <taxon>Pseudomonadota</taxon>
        <taxon>Gammaproteobacteria</taxon>
        <taxon>Oceanospirillales</taxon>
        <taxon>Endozoicomonadaceae</taxon>
        <taxon>Parendozoicomonas</taxon>
    </lineage>
</organism>
<dbReference type="SUPFAM" id="SSF51261">
    <property type="entry name" value="Duplicated hybrid motif"/>
    <property type="match status" value="1"/>
</dbReference>
<keyword evidence="3" id="KW-1133">Transmembrane helix</keyword>
<evidence type="ECO:0000256" key="2">
    <source>
        <dbReference type="SAM" id="MobiDB-lite"/>
    </source>
</evidence>
<dbReference type="PANTHER" id="PTHR21666">
    <property type="entry name" value="PEPTIDASE-RELATED"/>
    <property type="match status" value="1"/>
</dbReference>
<dbReference type="RefSeq" id="WP_249697792.1">
    <property type="nucleotide sequence ID" value="NZ_JAMFLX010000003.1"/>
</dbReference>
<dbReference type="PANTHER" id="PTHR21666:SF291">
    <property type="entry name" value="STAGE II SPORULATION PROTEIN Q"/>
    <property type="match status" value="1"/>
</dbReference>
<dbReference type="InterPro" id="IPR018247">
    <property type="entry name" value="EF_Hand_1_Ca_BS"/>
</dbReference>
<keyword evidence="3" id="KW-0472">Membrane</keyword>
<feature type="domain" description="M23ase beta-sheet core" evidence="4">
    <location>
        <begin position="208"/>
        <end position="302"/>
    </location>
</feature>
<dbReference type="Gene3D" id="2.70.70.10">
    <property type="entry name" value="Glucose Permease (Domain IIA)"/>
    <property type="match status" value="1"/>
</dbReference>
<comment type="caution">
    <text evidence="5">The sequence shown here is derived from an EMBL/GenBank/DDBJ whole genome shotgun (WGS) entry which is preliminary data.</text>
</comment>
<name>A0ABT0PEJ4_9GAMM</name>
<feature type="region of interest" description="Disordered" evidence="2">
    <location>
        <begin position="122"/>
        <end position="144"/>
    </location>
</feature>
<proteinExistence type="predicted"/>
<dbReference type="PROSITE" id="PS00018">
    <property type="entry name" value="EF_HAND_1"/>
    <property type="match status" value="1"/>
</dbReference>
<evidence type="ECO:0000256" key="3">
    <source>
        <dbReference type="SAM" id="Phobius"/>
    </source>
</evidence>
<reference evidence="5 6" key="1">
    <citation type="submission" date="2022-05" db="EMBL/GenBank/DDBJ databases">
        <authorList>
            <person name="Park J.-S."/>
        </authorList>
    </citation>
    <scope>NUCLEOTIDE SEQUENCE [LARGE SCALE GENOMIC DNA]</scope>
    <source>
        <strain evidence="5 6">2012CJ34-2</strain>
    </source>
</reference>